<evidence type="ECO:0000313" key="7">
    <source>
        <dbReference type="EMBL" id="KAK3771470.1"/>
    </source>
</evidence>
<evidence type="ECO:0000256" key="1">
    <source>
        <dbReference type="ARBA" id="ARBA00004370"/>
    </source>
</evidence>
<dbReference type="GO" id="GO:0004930">
    <property type="term" value="F:G protein-coupled receptor activity"/>
    <property type="evidence" value="ECO:0007669"/>
    <property type="project" value="InterPro"/>
</dbReference>
<dbReference type="PRINTS" id="PR00237">
    <property type="entry name" value="GPCRRHODOPSN"/>
</dbReference>
<dbReference type="AlphaFoldDB" id="A0AAE0ZLC0"/>
<dbReference type="Gene3D" id="1.20.1070.10">
    <property type="entry name" value="Rhodopsin 7-helix transmembrane proteins"/>
    <property type="match status" value="1"/>
</dbReference>
<dbReference type="PROSITE" id="PS50262">
    <property type="entry name" value="G_PROTEIN_RECEP_F1_2"/>
    <property type="match status" value="1"/>
</dbReference>
<dbReference type="Pfam" id="PF00001">
    <property type="entry name" value="7tm_1"/>
    <property type="match status" value="1"/>
</dbReference>
<feature type="transmembrane region" description="Helical" evidence="5">
    <location>
        <begin position="253"/>
        <end position="277"/>
    </location>
</feature>
<evidence type="ECO:0000259" key="6">
    <source>
        <dbReference type="PROSITE" id="PS50262"/>
    </source>
</evidence>
<feature type="domain" description="G-protein coupled receptors family 1 profile" evidence="6">
    <location>
        <begin position="25"/>
        <end position="313"/>
    </location>
</feature>
<evidence type="ECO:0000256" key="2">
    <source>
        <dbReference type="ARBA" id="ARBA00022692"/>
    </source>
</evidence>
<reference evidence="7" key="1">
    <citation type="journal article" date="2023" name="G3 (Bethesda)">
        <title>A reference genome for the long-term kleptoplast-retaining sea slug Elysia crispata morphotype clarki.</title>
        <authorList>
            <person name="Eastman K.E."/>
            <person name="Pendleton A.L."/>
            <person name="Shaikh M.A."/>
            <person name="Suttiyut T."/>
            <person name="Ogas R."/>
            <person name="Tomko P."/>
            <person name="Gavelis G."/>
            <person name="Widhalm J.R."/>
            <person name="Wisecaver J.H."/>
        </authorList>
    </citation>
    <scope>NUCLEOTIDE SEQUENCE</scope>
    <source>
        <strain evidence="7">ECLA1</strain>
    </source>
</reference>
<feature type="transmembrane region" description="Helical" evidence="5">
    <location>
        <begin position="132"/>
        <end position="153"/>
    </location>
</feature>
<dbReference type="GO" id="GO:0016020">
    <property type="term" value="C:membrane"/>
    <property type="evidence" value="ECO:0007669"/>
    <property type="project" value="UniProtKB-SubCell"/>
</dbReference>
<sequence>MGQLLVVISAISWTLLVTGTIGIIGNILTVLVYVKLGFAETINISYVALAVSDLCCILSSMVAGFCYSPAMQALLTHFRLQVDLAKLTNFISVWPQFAFSRTTAFLTAWISLERCLCVLFPTRVRLIITRKVTKIVITAIFFIGCCPAVLAYVDMETGWSFDPNTNTTVLLMFYSSGSDWNIFNGIATMLYSVVYSLLSWIMVTTCTIFLIIRLRQSAKWRSANASAVFGADRNFPNIHRNVNMRENRITKTVVMIACVFIACSLPKSVQSLVVLIWRHEYSAYGSLRSLAELNAGLVLLLGEINSSTNIIFYTITGAKFRSTLKQMFFHKS</sequence>
<dbReference type="InterPro" id="IPR017452">
    <property type="entry name" value="GPCR_Rhodpsn_7TM"/>
</dbReference>
<feature type="transmembrane region" description="Helical" evidence="5">
    <location>
        <begin position="46"/>
        <end position="70"/>
    </location>
</feature>
<dbReference type="InterPro" id="IPR052954">
    <property type="entry name" value="GPCR-Ligand_Int"/>
</dbReference>
<accession>A0AAE0ZLC0</accession>
<gene>
    <name evidence="7" type="ORF">RRG08_011403</name>
</gene>
<keyword evidence="3 5" id="KW-1133">Transmembrane helix</keyword>
<keyword evidence="8" id="KW-1185">Reference proteome</keyword>
<evidence type="ECO:0000256" key="4">
    <source>
        <dbReference type="ARBA" id="ARBA00023136"/>
    </source>
</evidence>
<proteinExistence type="predicted"/>
<name>A0AAE0ZLC0_9GAST</name>
<dbReference type="SUPFAM" id="SSF81321">
    <property type="entry name" value="Family A G protein-coupled receptor-like"/>
    <property type="match status" value="1"/>
</dbReference>
<dbReference type="PANTHER" id="PTHR46641">
    <property type="entry name" value="FMRFAMIDE RECEPTOR-RELATED"/>
    <property type="match status" value="1"/>
</dbReference>
<dbReference type="PANTHER" id="PTHR46641:SF2">
    <property type="entry name" value="FMRFAMIDE RECEPTOR"/>
    <property type="match status" value="1"/>
</dbReference>
<feature type="transmembrane region" description="Helical" evidence="5">
    <location>
        <begin position="297"/>
        <end position="318"/>
    </location>
</feature>
<evidence type="ECO:0000313" key="8">
    <source>
        <dbReference type="Proteomes" id="UP001283361"/>
    </source>
</evidence>
<feature type="transmembrane region" description="Helical" evidence="5">
    <location>
        <begin position="6"/>
        <end position="34"/>
    </location>
</feature>
<feature type="transmembrane region" description="Helical" evidence="5">
    <location>
        <begin position="90"/>
        <end position="112"/>
    </location>
</feature>
<comment type="subcellular location">
    <subcellularLocation>
        <location evidence="1">Membrane</location>
    </subcellularLocation>
</comment>
<dbReference type="InterPro" id="IPR000276">
    <property type="entry name" value="GPCR_Rhodpsn"/>
</dbReference>
<dbReference type="Proteomes" id="UP001283361">
    <property type="component" value="Unassembled WGS sequence"/>
</dbReference>
<organism evidence="7 8">
    <name type="scientific">Elysia crispata</name>
    <name type="common">lettuce slug</name>
    <dbReference type="NCBI Taxonomy" id="231223"/>
    <lineage>
        <taxon>Eukaryota</taxon>
        <taxon>Metazoa</taxon>
        <taxon>Spiralia</taxon>
        <taxon>Lophotrochozoa</taxon>
        <taxon>Mollusca</taxon>
        <taxon>Gastropoda</taxon>
        <taxon>Heterobranchia</taxon>
        <taxon>Euthyneura</taxon>
        <taxon>Panpulmonata</taxon>
        <taxon>Sacoglossa</taxon>
        <taxon>Placobranchoidea</taxon>
        <taxon>Plakobranchidae</taxon>
        <taxon>Elysia</taxon>
    </lineage>
</organism>
<keyword evidence="4 5" id="KW-0472">Membrane</keyword>
<dbReference type="EMBL" id="JAWDGP010003738">
    <property type="protein sequence ID" value="KAK3771470.1"/>
    <property type="molecule type" value="Genomic_DNA"/>
</dbReference>
<evidence type="ECO:0000256" key="3">
    <source>
        <dbReference type="ARBA" id="ARBA00022989"/>
    </source>
</evidence>
<protein>
    <recommendedName>
        <fullName evidence="6">G-protein coupled receptors family 1 profile domain-containing protein</fullName>
    </recommendedName>
</protein>
<feature type="transmembrane region" description="Helical" evidence="5">
    <location>
        <begin position="189"/>
        <end position="212"/>
    </location>
</feature>
<keyword evidence="2 5" id="KW-0812">Transmembrane</keyword>
<comment type="caution">
    <text evidence="7">The sequence shown here is derived from an EMBL/GenBank/DDBJ whole genome shotgun (WGS) entry which is preliminary data.</text>
</comment>
<evidence type="ECO:0000256" key="5">
    <source>
        <dbReference type="SAM" id="Phobius"/>
    </source>
</evidence>